<dbReference type="OrthoDB" id="414982at2759"/>
<reference evidence="2" key="1">
    <citation type="submission" date="2021-10" db="EMBL/GenBank/DDBJ databases">
        <title>Tropical sea cucumber genome reveals ecological adaptation and Cuvierian tubules defense mechanism.</title>
        <authorList>
            <person name="Chen T."/>
        </authorList>
    </citation>
    <scope>NUCLEOTIDE SEQUENCE</scope>
    <source>
        <strain evidence="2">Nanhai2018</strain>
        <tissue evidence="2">Muscle</tissue>
    </source>
</reference>
<evidence type="ECO:0000256" key="1">
    <source>
        <dbReference type="SAM" id="MobiDB-lite"/>
    </source>
</evidence>
<comment type="caution">
    <text evidence="2">The sequence shown here is derived from an EMBL/GenBank/DDBJ whole genome shotgun (WGS) entry which is preliminary data.</text>
</comment>
<name>A0A9Q1CR70_HOLLE</name>
<sequence length="132" mass="15342">MKGFLYSSLEKNKDDEDDSQPAVSQIIKRCSDYLCISTKWLKFLEIKNYLAPHSKKCWVKKVGQNSDCSTWAVLEPTQWWGQNSNRIGQENKGKTIHTPPNQTENYVHYNNRTTHTLTTTQIPHRPTSPRPH</sequence>
<evidence type="ECO:0000313" key="3">
    <source>
        <dbReference type="Proteomes" id="UP001152320"/>
    </source>
</evidence>
<gene>
    <name evidence="2" type="ORF">HOLleu_02353</name>
</gene>
<accession>A0A9Q1CR70</accession>
<proteinExistence type="predicted"/>
<organism evidence="2 3">
    <name type="scientific">Holothuria leucospilota</name>
    <name type="common">Black long sea cucumber</name>
    <name type="synonym">Mertensiothuria leucospilota</name>
    <dbReference type="NCBI Taxonomy" id="206669"/>
    <lineage>
        <taxon>Eukaryota</taxon>
        <taxon>Metazoa</taxon>
        <taxon>Echinodermata</taxon>
        <taxon>Eleutherozoa</taxon>
        <taxon>Echinozoa</taxon>
        <taxon>Holothuroidea</taxon>
        <taxon>Aspidochirotacea</taxon>
        <taxon>Aspidochirotida</taxon>
        <taxon>Holothuriidae</taxon>
        <taxon>Holothuria</taxon>
    </lineage>
</organism>
<dbReference type="EMBL" id="JAIZAY010000001">
    <property type="protein sequence ID" value="KAJ8049566.1"/>
    <property type="molecule type" value="Genomic_DNA"/>
</dbReference>
<feature type="region of interest" description="Disordered" evidence="1">
    <location>
        <begin position="83"/>
        <end position="106"/>
    </location>
</feature>
<keyword evidence="3" id="KW-1185">Reference proteome</keyword>
<dbReference type="Proteomes" id="UP001152320">
    <property type="component" value="Chromosome 1"/>
</dbReference>
<evidence type="ECO:0000313" key="2">
    <source>
        <dbReference type="EMBL" id="KAJ8049566.1"/>
    </source>
</evidence>
<dbReference type="AlphaFoldDB" id="A0A9Q1CR70"/>
<protein>
    <submittedName>
        <fullName evidence="2">Uncharacterized protein</fullName>
    </submittedName>
</protein>